<organism evidence="1 2">
    <name type="scientific">Prosthecochloris marina</name>
    <dbReference type="NCBI Taxonomy" id="2017681"/>
    <lineage>
        <taxon>Bacteria</taxon>
        <taxon>Pseudomonadati</taxon>
        <taxon>Chlorobiota</taxon>
        <taxon>Chlorobiia</taxon>
        <taxon>Chlorobiales</taxon>
        <taxon>Chlorobiaceae</taxon>
        <taxon>Prosthecochloris</taxon>
    </lineage>
</organism>
<protein>
    <submittedName>
        <fullName evidence="1">Uncharacterized protein</fullName>
    </submittedName>
</protein>
<reference evidence="2" key="1">
    <citation type="submission" date="2017-10" db="EMBL/GenBank/DDBJ databases">
        <authorList>
            <person name="Gaisin V.A."/>
            <person name="Rysina M.S."/>
            <person name="Grouzdev D.S."/>
        </authorList>
    </citation>
    <scope>NUCLEOTIDE SEQUENCE [LARGE SCALE GENOMIC DNA]</scope>
    <source>
        <strain evidence="2">V1</strain>
    </source>
</reference>
<comment type="caution">
    <text evidence="1">The sequence shown here is derived from an EMBL/GenBank/DDBJ whole genome shotgun (WGS) entry which is preliminary data.</text>
</comment>
<dbReference type="Proteomes" id="UP000246278">
    <property type="component" value="Unassembled WGS sequence"/>
</dbReference>
<evidence type="ECO:0000313" key="1">
    <source>
        <dbReference type="EMBL" id="PWW81080.1"/>
    </source>
</evidence>
<name>A0A317T4F8_9CHLB</name>
<gene>
    <name evidence="1" type="ORF">CR164_11880</name>
</gene>
<keyword evidence="2" id="KW-1185">Reference proteome</keyword>
<sequence length="65" mass="7417">MRLGNEFNGGFPMIDIRKEEPADQEAVRQINDIAFVQGSEVAIVDKLRKSCKTIVRLWLSIRILS</sequence>
<accession>A0A317T4F8</accession>
<proteinExistence type="predicted"/>
<dbReference type="AlphaFoldDB" id="A0A317T4F8"/>
<evidence type="ECO:0000313" key="2">
    <source>
        <dbReference type="Proteomes" id="UP000246278"/>
    </source>
</evidence>
<dbReference type="EMBL" id="PDNZ01000010">
    <property type="protein sequence ID" value="PWW81080.1"/>
    <property type="molecule type" value="Genomic_DNA"/>
</dbReference>